<feature type="domain" description="Gamma-glutamylcyclotransferase AIG2-like" evidence="5">
    <location>
        <begin position="27"/>
        <end position="139"/>
    </location>
</feature>
<dbReference type="AlphaFoldDB" id="A0A7J6ML73"/>
<comment type="caution">
    <text evidence="6">The sequence shown here is derived from an EMBL/GenBank/DDBJ whole genome shotgun (WGS) entry which is preliminary data.</text>
</comment>
<dbReference type="Proteomes" id="UP000591131">
    <property type="component" value="Unassembled WGS sequence"/>
</dbReference>
<reference evidence="6 7" key="1">
    <citation type="submission" date="2020-04" db="EMBL/GenBank/DDBJ databases">
        <title>Perkinsus chesapeaki whole genome sequence.</title>
        <authorList>
            <person name="Bogema D.R."/>
        </authorList>
    </citation>
    <scope>NUCLEOTIDE SEQUENCE [LARGE SCALE GENOMIC DNA]</scope>
    <source>
        <strain evidence="6">ATCC PRA-425</strain>
    </source>
</reference>
<dbReference type="PANTHER" id="PTHR12935">
    <property type="entry name" value="GAMMA-GLUTAMYLCYCLOTRANSFERASE"/>
    <property type="match status" value="1"/>
</dbReference>
<evidence type="ECO:0000256" key="2">
    <source>
        <dbReference type="ARBA" id="ARBA00023239"/>
    </source>
</evidence>
<name>A0A7J6ML73_PERCH</name>
<evidence type="ECO:0000313" key="7">
    <source>
        <dbReference type="Proteomes" id="UP000591131"/>
    </source>
</evidence>
<evidence type="ECO:0000256" key="4">
    <source>
        <dbReference type="PIRSR" id="PIRSR617939-2"/>
    </source>
</evidence>
<dbReference type="OrthoDB" id="438289at2759"/>
<dbReference type="GO" id="GO:0003839">
    <property type="term" value="F:gamma-glutamylcyclotransferase activity"/>
    <property type="evidence" value="ECO:0007669"/>
    <property type="project" value="UniProtKB-EC"/>
</dbReference>
<protein>
    <recommendedName>
        <fullName evidence="1">gamma-glutamylcyclotransferase</fullName>
        <ecNumber evidence="1">4.3.2.9</ecNumber>
    </recommendedName>
</protein>
<dbReference type="SUPFAM" id="SSF110857">
    <property type="entry name" value="Gamma-glutamyl cyclotransferase-like"/>
    <property type="match status" value="2"/>
</dbReference>
<keyword evidence="2" id="KW-0456">Lyase</keyword>
<dbReference type="InterPro" id="IPR013024">
    <property type="entry name" value="GGCT-like"/>
</dbReference>
<evidence type="ECO:0000256" key="3">
    <source>
        <dbReference type="PIRSR" id="PIRSR617939-1"/>
    </source>
</evidence>
<dbReference type="InterPro" id="IPR009288">
    <property type="entry name" value="AIG2-like_dom"/>
</dbReference>
<keyword evidence="7" id="KW-1185">Reference proteome</keyword>
<dbReference type="InterPro" id="IPR036568">
    <property type="entry name" value="GGCT-like_sf"/>
</dbReference>
<dbReference type="EC" id="4.3.2.9" evidence="1"/>
<dbReference type="PANTHER" id="PTHR12935:SF0">
    <property type="entry name" value="GAMMA-GLUTAMYLCYCLOTRANSFERASE"/>
    <property type="match status" value="1"/>
</dbReference>
<dbReference type="InterPro" id="IPR017939">
    <property type="entry name" value="G-Glutamylcylcotransferase"/>
</dbReference>
<dbReference type="EMBL" id="JAAPAO010000115">
    <property type="protein sequence ID" value="KAF4672234.1"/>
    <property type="molecule type" value="Genomic_DNA"/>
</dbReference>
<proteinExistence type="predicted"/>
<feature type="active site" description="Proton acceptor" evidence="3">
    <location>
        <position position="106"/>
    </location>
</feature>
<evidence type="ECO:0000259" key="5">
    <source>
        <dbReference type="Pfam" id="PF06094"/>
    </source>
</evidence>
<dbReference type="Gene3D" id="3.10.490.10">
    <property type="entry name" value="Gamma-glutamyl cyclotransferase-like"/>
    <property type="match status" value="2"/>
</dbReference>
<sequence>MVASEDEPPPQAYRVDIPEDMDEIPMFSFGANMSADSLKSRGVETGLKESRRAILRDYDLVFDMEPQGLFFKEGYYANVTPCPYSEVHGVVFWITRAGLAHLDGFESPRYERRWATVELYDGGDEIGVMIYQQQPGERNEGKPGRRYIKTLIDGAEKAELSDKWISKLRSIPFIDFMKFDIAAEGRIEQLNRKTFKKEETLDDYELIFNLSPKGMVAYEGHYGNVRPKKGSTVHGVVVWFTKEGLRTLDSREGPSYDRQWIEVSPYVDDCSGGSLRVMIYMQTKTFPGSSELEDGLPSRRYLKTLINGAERAHLAPGWIKYLRSQQYIPYKHFDWSIDDRLTKLYTRTFTAEEVVESHNSMKPLLVSFLGVVLTIPGVAITDVELNLFTTLPDLTLPTAARVAYEMPPKDPFNLSPEQRGFVETILSSFVEYPGAVIAGHLSCLQQFWPHLE</sequence>
<organism evidence="6 7">
    <name type="scientific">Perkinsus chesapeaki</name>
    <name type="common">Clam parasite</name>
    <name type="synonym">Perkinsus andrewsi</name>
    <dbReference type="NCBI Taxonomy" id="330153"/>
    <lineage>
        <taxon>Eukaryota</taxon>
        <taxon>Sar</taxon>
        <taxon>Alveolata</taxon>
        <taxon>Perkinsozoa</taxon>
        <taxon>Perkinsea</taxon>
        <taxon>Perkinsida</taxon>
        <taxon>Perkinsidae</taxon>
        <taxon>Perkinsus</taxon>
    </lineage>
</organism>
<dbReference type="CDD" id="cd06661">
    <property type="entry name" value="GGCT_like"/>
    <property type="match status" value="2"/>
</dbReference>
<feature type="binding site" evidence="4">
    <location>
        <position position="147"/>
    </location>
    <ligand>
        <name>substrate</name>
    </ligand>
</feature>
<accession>A0A7J6ML73</accession>
<gene>
    <name evidence="6" type="ORF">FOL47_000750</name>
</gene>
<dbReference type="Pfam" id="PF13772">
    <property type="entry name" value="AIG2_2"/>
    <property type="match status" value="1"/>
</dbReference>
<evidence type="ECO:0000313" key="6">
    <source>
        <dbReference type="EMBL" id="KAF4672234.1"/>
    </source>
</evidence>
<dbReference type="Pfam" id="PF06094">
    <property type="entry name" value="GGACT"/>
    <property type="match status" value="1"/>
</dbReference>
<evidence type="ECO:0000256" key="1">
    <source>
        <dbReference type="ARBA" id="ARBA00012346"/>
    </source>
</evidence>